<dbReference type="Proteomes" id="UP001552299">
    <property type="component" value="Unassembled WGS sequence"/>
</dbReference>
<accession>A0ABD0VB89</accession>
<keyword evidence="2" id="KW-0548">Nucleotidyltransferase</keyword>
<dbReference type="Pfam" id="PF01704">
    <property type="entry name" value="UDPGP"/>
    <property type="match status" value="1"/>
</dbReference>
<keyword evidence="5" id="KW-1185">Reference proteome</keyword>
<evidence type="ECO:0000256" key="2">
    <source>
        <dbReference type="ARBA" id="ARBA00022695"/>
    </source>
</evidence>
<evidence type="ECO:0000313" key="4">
    <source>
        <dbReference type="EMBL" id="KAL0922504.1"/>
    </source>
</evidence>
<feature type="domain" description="UGP3-like C-terminal hexapeptide repeats" evidence="3">
    <location>
        <begin position="695"/>
        <end position="857"/>
    </location>
</feature>
<dbReference type="Pfam" id="PF25441">
    <property type="entry name" value="Hexapep_UGP3_C"/>
    <property type="match status" value="1"/>
</dbReference>
<dbReference type="GO" id="GO:0016779">
    <property type="term" value="F:nucleotidyltransferase activity"/>
    <property type="evidence" value="ECO:0007669"/>
    <property type="project" value="UniProtKB-KW"/>
</dbReference>
<dbReference type="PANTHER" id="PTHR11952">
    <property type="entry name" value="UDP- GLUCOSE PYROPHOSPHORYLASE"/>
    <property type="match status" value="1"/>
</dbReference>
<protein>
    <recommendedName>
        <fullName evidence="3">UGP3-like C-terminal hexapeptide repeats domain-containing protein</fullName>
    </recommendedName>
</protein>
<keyword evidence="1" id="KW-0808">Transferase</keyword>
<dbReference type="Gene3D" id="3.90.550.10">
    <property type="entry name" value="Spore Coat Polysaccharide Biosynthesis Protein SpsA, Chain A"/>
    <property type="match status" value="1"/>
</dbReference>
<organism evidence="4 5">
    <name type="scientific">Dendrobium thyrsiflorum</name>
    <name type="common">Pinecone-like raceme dendrobium</name>
    <name type="synonym">Orchid</name>
    <dbReference type="NCBI Taxonomy" id="117978"/>
    <lineage>
        <taxon>Eukaryota</taxon>
        <taxon>Viridiplantae</taxon>
        <taxon>Streptophyta</taxon>
        <taxon>Embryophyta</taxon>
        <taxon>Tracheophyta</taxon>
        <taxon>Spermatophyta</taxon>
        <taxon>Magnoliopsida</taxon>
        <taxon>Liliopsida</taxon>
        <taxon>Asparagales</taxon>
        <taxon>Orchidaceae</taxon>
        <taxon>Epidendroideae</taxon>
        <taxon>Malaxideae</taxon>
        <taxon>Dendrobiinae</taxon>
        <taxon>Dendrobium</taxon>
    </lineage>
</organism>
<name>A0ABD0VB89_DENTH</name>
<evidence type="ECO:0000313" key="5">
    <source>
        <dbReference type="Proteomes" id="UP001552299"/>
    </source>
</evidence>
<dbReference type="SUPFAM" id="SSF53448">
    <property type="entry name" value="Nucleotide-diphospho-sugar transferases"/>
    <property type="match status" value="1"/>
</dbReference>
<evidence type="ECO:0000259" key="3">
    <source>
        <dbReference type="Pfam" id="PF25441"/>
    </source>
</evidence>
<dbReference type="InterPro" id="IPR002618">
    <property type="entry name" value="UDPGP_fam"/>
</dbReference>
<evidence type="ECO:0000256" key="1">
    <source>
        <dbReference type="ARBA" id="ARBA00022679"/>
    </source>
</evidence>
<reference evidence="4 5" key="1">
    <citation type="journal article" date="2024" name="Plant Biotechnol. J.">
        <title>Dendrobium thyrsiflorum genome and its molecular insights into genes involved in important horticultural traits.</title>
        <authorList>
            <person name="Chen B."/>
            <person name="Wang J.Y."/>
            <person name="Zheng P.J."/>
            <person name="Li K.L."/>
            <person name="Liang Y.M."/>
            <person name="Chen X.F."/>
            <person name="Zhang C."/>
            <person name="Zhao X."/>
            <person name="He X."/>
            <person name="Zhang G.Q."/>
            <person name="Liu Z.J."/>
            <person name="Xu Q."/>
        </authorList>
    </citation>
    <scope>NUCLEOTIDE SEQUENCE [LARGE SCALE GENOMIC DNA]</scope>
    <source>
        <strain evidence="4">GZMU011</strain>
    </source>
</reference>
<dbReference type="EMBL" id="JANQDX010000006">
    <property type="protein sequence ID" value="KAL0922504.1"/>
    <property type="molecule type" value="Genomic_DNA"/>
</dbReference>
<dbReference type="InterPro" id="IPR057388">
    <property type="entry name" value="Hexapep_UGP3_C"/>
</dbReference>
<dbReference type="InterPro" id="IPR029044">
    <property type="entry name" value="Nucleotide-diphossugar_trans"/>
</dbReference>
<dbReference type="AlphaFoldDB" id="A0ABD0VB89"/>
<comment type="caution">
    <text evidence="4">The sequence shown here is derived from an EMBL/GenBank/DDBJ whole genome shotgun (WGS) entry which is preliminary data.</text>
</comment>
<sequence length="860" mass="95669">MAVSTGKTISSSSSFPYSSYLLPRAPSPFFPLQPKALHFRYHLSTSSPQSLSFSSSASSSYSRFCRVSTVPVEQAPAPGFDFEKEIDHLHALRSLLRKASTLREKLRVLDSDHRVRDFFGSGRDLFSLDLKDEFLIKCLVAAGQGHVLGSGMHRGGGGVGHHSLKQAFYILADMIEKWNLDAVGIEVEDENVGGGGMSEPLEKLLKTLNDVEEFYGCVGGIIGYQVVVLELLSPLKSKGKSNWFSHMNLSLCEPQEFYVPSGANLLEDAEYASQAAFWGLEGLPELGEIYPLGGAGDRLGLVDPVTGECLPAAMLPYCGRTLLEGLIRDLQAREFLHFKVFGKQCITPVAIMTSSVKNNHDHILALCEKNGWFGRGQQKFRLFEQPMVPVVATEDGQWLINEPLSLVCKPGGHGAIWKLAYDKGIFQWFYSQGRKGATVRQVSNVVAATDVTLLALAGVGLRHEKKLGFVSCQRNFGATEGINVLVEKQSEDGQWTYGLTCIEYTEFEKYDIKDVPISLSSLQAEFPANTNVLYVDLRAAESIGASKSRSSLPGLVLNMKKPVTYVDHLGIQHSISGGRLECTMQNISDNFLNTYASRCNKGIESLLDTFILYNERRRVTSSAKRKRKMLDKSLHQTPDGSFLDVIRNASDLLSQCNIKIPEIADNSRYLHSGPPFIILLHPALGPLWEVTRQKFFGGSISEGSELQVEVAEFSWRNVQLNGSFLIVAENVMGSTRNEHGEPILHYGHRCGRCKLENVKILNSGVDWLCAKNVYWSLDIKRFEMLKVQLHGNAEFEATNVVLEGNHVFEVPDGYRMHVVSSDAGFEVKLNPIKDEMMERGSWFWEYKMSGSHIQLQKIEL</sequence>
<dbReference type="InterPro" id="IPR039741">
    <property type="entry name" value="UDP-sugar_pyrophosphorylase"/>
</dbReference>
<dbReference type="PANTHER" id="PTHR11952:SF14">
    <property type="entry name" value="UTP--GLUCOSE-1-PHOSPHATE URIDYLYLTRANSFERASE 3, CHLOROPLASTIC"/>
    <property type="match status" value="1"/>
</dbReference>
<gene>
    <name evidence="4" type="ORF">M5K25_006494</name>
</gene>
<proteinExistence type="predicted"/>